<dbReference type="OrthoDB" id="2997776at2759"/>
<proteinExistence type="predicted"/>
<evidence type="ECO:0000313" key="2">
    <source>
        <dbReference type="Proteomes" id="UP000799444"/>
    </source>
</evidence>
<evidence type="ECO:0000313" key="1">
    <source>
        <dbReference type="EMBL" id="KAF2730799.1"/>
    </source>
</evidence>
<accession>A0A9P4UXX7</accession>
<sequence>MDSGGRCTPIRATAHIKMLAPALPVDVWLLVFAEVKDANAVWSTCRNVSRFLRACVDEFFSHGVLQNTFIDLHYSDIHTRPGPVNHAVDIPMVFDRLDDDTRAVFHQRAFAHYNESRCRGSVRGWVPFIEHYHQELERDMPKVINKTESSGEASLWPKEYALWMADPDEDERERYLLNMTKLAPIGHGECPPYYIKILDTVKDTQLVDLEIDCKAREISFDWTRTLSLFFREVEFATRAVKRVNLEHHDNPQLRAVSVRGHARAREKRMAQWLAKNKHRRTPVHARVWEYMQQDYVMKVLRRGNMMALPWEDMMIECEEIVPDELTEEQLTAAWNRGGTPRFPLFAPFNRSYCNIL</sequence>
<protein>
    <submittedName>
        <fullName evidence="1">Uncharacterized protein</fullName>
    </submittedName>
</protein>
<dbReference type="AlphaFoldDB" id="A0A9P4UXX7"/>
<dbReference type="Proteomes" id="UP000799444">
    <property type="component" value="Unassembled WGS sequence"/>
</dbReference>
<keyword evidence="2" id="KW-1185">Reference proteome</keyword>
<comment type="caution">
    <text evidence="1">The sequence shown here is derived from an EMBL/GenBank/DDBJ whole genome shotgun (WGS) entry which is preliminary data.</text>
</comment>
<organism evidence="1 2">
    <name type="scientific">Polyplosphaeria fusca</name>
    <dbReference type="NCBI Taxonomy" id="682080"/>
    <lineage>
        <taxon>Eukaryota</taxon>
        <taxon>Fungi</taxon>
        <taxon>Dikarya</taxon>
        <taxon>Ascomycota</taxon>
        <taxon>Pezizomycotina</taxon>
        <taxon>Dothideomycetes</taxon>
        <taxon>Pleosporomycetidae</taxon>
        <taxon>Pleosporales</taxon>
        <taxon>Tetraplosphaeriaceae</taxon>
        <taxon>Polyplosphaeria</taxon>
    </lineage>
</organism>
<name>A0A9P4UXX7_9PLEO</name>
<reference evidence="1" key="1">
    <citation type="journal article" date="2020" name="Stud. Mycol.">
        <title>101 Dothideomycetes genomes: a test case for predicting lifestyles and emergence of pathogens.</title>
        <authorList>
            <person name="Haridas S."/>
            <person name="Albert R."/>
            <person name="Binder M."/>
            <person name="Bloem J."/>
            <person name="Labutti K."/>
            <person name="Salamov A."/>
            <person name="Andreopoulos B."/>
            <person name="Baker S."/>
            <person name="Barry K."/>
            <person name="Bills G."/>
            <person name="Bluhm B."/>
            <person name="Cannon C."/>
            <person name="Castanera R."/>
            <person name="Culley D."/>
            <person name="Daum C."/>
            <person name="Ezra D."/>
            <person name="Gonzalez J."/>
            <person name="Henrissat B."/>
            <person name="Kuo A."/>
            <person name="Liang C."/>
            <person name="Lipzen A."/>
            <person name="Lutzoni F."/>
            <person name="Magnuson J."/>
            <person name="Mondo S."/>
            <person name="Nolan M."/>
            <person name="Ohm R."/>
            <person name="Pangilinan J."/>
            <person name="Park H.-J."/>
            <person name="Ramirez L."/>
            <person name="Alfaro M."/>
            <person name="Sun H."/>
            <person name="Tritt A."/>
            <person name="Yoshinaga Y."/>
            <person name="Zwiers L.-H."/>
            <person name="Turgeon B."/>
            <person name="Goodwin S."/>
            <person name="Spatafora J."/>
            <person name="Crous P."/>
            <person name="Grigoriev I."/>
        </authorList>
    </citation>
    <scope>NUCLEOTIDE SEQUENCE</scope>
    <source>
        <strain evidence="1">CBS 125425</strain>
    </source>
</reference>
<dbReference type="EMBL" id="ML996209">
    <property type="protein sequence ID" value="KAF2730799.1"/>
    <property type="molecule type" value="Genomic_DNA"/>
</dbReference>
<gene>
    <name evidence="1" type="ORF">EJ04DRAFT_514999</name>
</gene>